<keyword evidence="3" id="KW-1185">Reference proteome</keyword>
<dbReference type="EMBL" id="NWUJ01000008">
    <property type="protein sequence ID" value="PFH33442.1"/>
    <property type="molecule type" value="Genomic_DNA"/>
</dbReference>
<dbReference type="KEGG" id="bbes:BESB_076590"/>
<feature type="region of interest" description="Disordered" evidence="1">
    <location>
        <begin position="277"/>
        <end position="298"/>
    </location>
</feature>
<sequence>MTGCTADYVRPSRRGQAPSASRLYPNFYKPRAGDPPERGANVQDFGRNMIERKSIRYPIPYLTSDSSRANWTQVARADSNLSSISLSDSRSGAVAGTEQIRENATCHFETVSPCAQPLSVVYKRRDLERIPASMAFRHHHNGDDPVYFDMPPSPAAPAPSYLPGEQRHQRRYWSSVVNSPEPPRRLRSLIFHPGACSLSPLDLANGRARAHSKEEYTSYAESRAKRAHGTTAALKKEGRAHGVDRSEGTMTRLRSSSLGTQDAYLRSSFFAKDLERHRRRGSEDTGYSPPWESTSSEEQHVPLPMPFWGEFDWYPPLKVPMGRVQAFSQPLARTRVPLYESGFVGKHEVC</sequence>
<comment type="caution">
    <text evidence="2">The sequence shown here is derived from an EMBL/GenBank/DDBJ whole genome shotgun (WGS) entry which is preliminary data.</text>
</comment>
<dbReference type="Proteomes" id="UP000224006">
    <property type="component" value="Chromosome VII"/>
</dbReference>
<reference evidence="2 3" key="1">
    <citation type="submission" date="2017-09" db="EMBL/GenBank/DDBJ databases">
        <title>Genome sequencing of Besnoitia besnoiti strain Bb-Ger1.</title>
        <authorList>
            <person name="Schares G."/>
            <person name="Venepally P."/>
            <person name="Lorenzi H.A."/>
        </authorList>
    </citation>
    <scope>NUCLEOTIDE SEQUENCE [LARGE SCALE GENOMIC DNA]</scope>
    <source>
        <strain evidence="2 3">Bb-Ger1</strain>
    </source>
</reference>
<accession>A0A2A9MDJ5</accession>
<organism evidence="2 3">
    <name type="scientific">Besnoitia besnoiti</name>
    <name type="common">Apicomplexan protozoan</name>
    <dbReference type="NCBI Taxonomy" id="94643"/>
    <lineage>
        <taxon>Eukaryota</taxon>
        <taxon>Sar</taxon>
        <taxon>Alveolata</taxon>
        <taxon>Apicomplexa</taxon>
        <taxon>Conoidasida</taxon>
        <taxon>Coccidia</taxon>
        <taxon>Eucoccidiorida</taxon>
        <taxon>Eimeriorina</taxon>
        <taxon>Sarcocystidae</taxon>
        <taxon>Besnoitia</taxon>
    </lineage>
</organism>
<dbReference type="GeneID" id="40312585"/>
<dbReference type="RefSeq" id="XP_029217451.1">
    <property type="nucleotide sequence ID" value="XM_029366020.1"/>
</dbReference>
<dbReference type="OrthoDB" id="329262at2759"/>
<evidence type="ECO:0000313" key="2">
    <source>
        <dbReference type="EMBL" id="PFH33442.1"/>
    </source>
</evidence>
<gene>
    <name evidence="2" type="ORF">BESB_076590</name>
</gene>
<evidence type="ECO:0000313" key="3">
    <source>
        <dbReference type="Proteomes" id="UP000224006"/>
    </source>
</evidence>
<feature type="region of interest" description="Disordered" evidence="1">
    <location>
        <begin position="1"/>
        <end position="40"/>
    </location>
</feature>
<name>A0A2A9MDJ5_BESBE</name>
<protein>
    <submittedName>
        <fullName evidence="2">Uncharacterized protein</fullName>
    </submittedName>
</protein>
<dbReference type="VEuPathDB" id="ToxoDB:BESB_076590"/>
<dbReference type="AlphaFoldDB" id="A0A2A9MDJ5"/>
<evidence type="ECO:0000256" key="1">
    <source>
        <dbReference type="SAM" id="MobiDB-lite"/>
    </source>
</evidence>
<proteinExistence type="predicted"/>